<feature type="signal peptide" evidence="3">
    <location>
        <begin position="1"/>
        <end position="20"/>
    </location>
</feature>
<keyword evidence="3" id="KW-0732">Signal</keyword>
<keyword evidence="4" id="KW-0649">Protein kinase inhibitor</keyword>
<dbReference type="CDD" id="cd00865">
    <property type="entry name" value="PEBP_bact_arch"/>
    <property type="match status" value="1"/>
</dbReference>
<dbReference type="Gene3D" id="3.90.280.10">
    <property type="entry name" value="PEBP-like"/>
    <property type="match status" value="1"/>
</dbReference>
<comment type="caution">
    <text evidence="4">The sequence shown here is derived from an EMBL/GenBank/DDBJ whole genome shotgun (WGS) entry which is preliminary data.</text>
</comment>
<feature type="chain" id="PRO_5046155029" evidence="3">
    <location>
        <begin position="21"/>
        <end position="197"/>
    </location>
</feature>
<dbReference type="PROSITE" id="PS51257">
    <property type="entry name" value="PROKAR_LIPOPROTEIN"/>
    <property type="match status" value="1"/>
</dbReference>
<protein>
    <submittedName>
        <fullName evidence="4">YbhB/YbcL family Raf kinase inhibitor-like protein</fullName>
    </submittedName>
</protein>
<evidence type="ECO:0000256" key="3">
    <source>
        <dbReference type="SAM" id="SignalP"/>
    </source>
</evidence>
<proteinExistence type="inferred from homology"/>
<dbReference type="PANTHER" id="PTHR30289">
    <property type="entry name" value="UNCHARACTERIZED PROTEIN YBCL-RELATED"/>
    <property type="match status" value="1"/>
</dbReference>
<dbReference type="PANTHER" id="PTHR30289:SF1">
    <property type="entry name" value="PEBP (PHOSPHATIDYLETHANOLAMINE-BINDING PROTEIN) FAMILY PROTEIN"/>
    <property type="match status" value="1"/>
</dbReference>
<dbReference type="Proteomes" id="UP001220022">
    <property type="component" value="Unassembled WGS sequence"/>
</dbReference>
<evidence type="ECO:0000256" key="2">
    <source>
        <dbReference type="SAM" id="MobiDB-lite"/>
    </source>
</evidence>
<feature type="compositionally biased region" description="Low complexity" evidence="2">
    <location>
        <begin position="25"/>
        <end position="54"/>
    </location>
</feature>
<reference evidence="4 5" key="1">
    <citation type="submission" date="2023-03" db="EMBL/GenBank/DDBJ databases">
        <title>Draft genome sequence of type strain Streptomyces ferralitis JCM 14344.</title>
        <authorList>
            <person name="Klaysubun C."/>
            <person name="Duangmal K."/>
        </authorList>
    </citation>
    <scope>NUCLEOTIDE SEQUENCE [LARGE SCALE GENOMIC DNA]</scope>
    <source>
        <strain evidence="4 5">JCM 14344</strain>
    </source>
</reference>
<dbReference type="NCBIfam" id="TIGR00481">
    <property type="entry name" value="YbhB/YbcL family Raf kinase inhibitor-like protein"/>
    <property type="match status" value="1"/>
</dbReference>
<dbReference type="InterPro" id="IPR008914">
    <property type="entry name" value="PEBP"/>
</dbReference>
<evidence type="ECO:0000256" key="1">
    <source>
        <dbReference type="ARBA" id="ARBA00007120"/>
    </source>
</evidence>
<sequence>MRGHRIRAGVAVTTALLACASCSGTTKPASDTSASATAPARTTATPTGPLTLTPGQGFDRSGDFIPLMTCDDPRDYSPGLNFANVPAGTAELAVTMVDLDVHKIHWLQLGIPPNATKIAPHHLIPGAREALNDFGEATYDGPCPPHGSTHRYQLTLYALRQPTPASLGGSAPPAQTLRGIQSQAISSASFVARYTRH</sequence>
<dbReference type="InterPro" id="IPR005247">
    <property type="entry name" value="YbhB_YbcL/LppC-like"/>
</dbReference>
<dbReference type="GO" id="GO:0004860">
    <property type="term" value="F:protein kinase inhibitor activity"/>
    <property type="evidence" value="ECO:0007669"/>
    <property type="project" value="UniProtKB-KW"/>
</dbReference>
<dbReference type="RefSeq" id="WP_275817647.1">
    <property type="nucleotide sequence ID" value="NZ_BAAANM010000006.1"/>
</dbReference>
<feature type="region of interest" description="Disordered" evidence="2">
    <location>
        <begin position="24"/>
        <end position="59"/>
    </location>
</feature>
<evidence type="ECO:0000313" key="5">
    <source>
        <dbReference type="Proteomes" id="UP001220022"/>
    </source>
</evidence>
<comment type="similarity">
    <text evidence="1">Belongs to the UPF0098 family.</text>
</comment>
<keyword evidence="5" id="KW-1185">Reference proteome</keyword>
<gene>
    <name evidence="4" type="ORF">P2L57_23260</name>
</gene>
<organism evidence="4 5">
    <name type="scientific">Streptantibioticus ferralitis</name>
    <dbReference type="NCBI Taxonomy" id="236510"/>
    <lineage>
        <taxon>Bacteria</taxon>
        <taxon>Bacillati</taxon>
        <taxon>Actinomycetota</taxon>
        <taxon>Actinomycetes</taxon>
        <taxon>Kitasatosporales</taxon>
        <taxon>Streptomycetaceae</taxon>
        <taxon>Streptantibioticus</taxon>
    </lineage>
</organism>
<accession>A0ABT5Z4A3</accession>
<dbReference type="Pfam" id="PF01161">
    <property type="entry name" value="PBP"/>
    <property type="match status" value="1"/>
</dbReference>
<dbReference type="SUPFAM" id="SSF49777">
    <property type="entry name" value="PEBP-like"/>
    <property type="match status" value="1"/>
</dbReference>
<dbReference type="InterPro" id="IPR036610">
    <property type="entry name" value="PEBP-like_sf"/>
</dbReference>
<dbReference type="EMBL" id="JARHTQ010000016">
    <property type="protein sequence ID" value="MDF2258534.1"/>
    <property type="molecule type" value="Genomic_DNA"/>
</dbReference>
<name>A0ABT5Z4A3_9ACTN</name>
<evidence type="ECO:0000313" key="4">
    <source>
        <dbReference type="EMBL" id="MDF2258534.1"/>
    </source>
</evidence>